<dbReference type="EMBL" id="BMAT01002540">
    <property type="protein sequence ID" value="GFS08856.1"/>
    <property type="molecule type" value="Genomic_DNA"/>
</dbReference>
<dbReference type="AlphaFoldDB" id="A0AAV4IKC4"/>
<feature type="signal peptide" evidence="1">
    <location>
        <begin position="1"/>
        <end position="23"/>
    </location>
</feature>
<gene>
    <name evidence="2" type="ORF">ElyMa_001284500</name>
</gene>
<reference evidence="2 3" key="1">
    <citation type="journal article" date="2021" name="Elife">
        <title>Chloroplast acquisition without the gene transfer in kleptoplastic sea slugs, Plakobranchus ocellatus.</title>
        <authorList>
            <person name="Maeda T."/>
            <person name="Takahashi S."/>
            <person name="Yoshida T."/>
            <person name="Shimamura S."/>
            <person name="Takaki Y."/>
            <person name="Nagai Y."/>
            <person name="Toyoda A."/>
            <person name="Suzuki Y."/>
            <person name="Arimoto A."/>
            <person name="Ishii H."/>
            <person name="Satoh N."/>
            <person name="Nishiyama T."/>
            <person name="Hasebe M."/>
            <person name="Maruyama T."/>
            <person name="Minagawa J."/>
            <person name="Obokata J."/>
            <person name="Shigenobu S."/>
        </authorList>
    </citation>
    <scope>NUCLEOTIDE SEQUENCE [LARGE SCALE GENOMIC DNA]</scope>
</reference>
<evidence type="ECO:0000313" key="2">
    <source>
        <dbReference type="EMBL" id="GFS08856.1"/>
    </source>
</evidence>
<sequence length="98" mass="10915">MATWTKCAALAVICLAMVSSATSSGFDFDNPDRLKELIPLGCEAFDTMHTLLGECSIHCRLHTILIVAGRGSFNLLQLEAFIGFWLYFFGRDSRTTMF</sequence>
<comment type="caution">
    <text evidence="2">The sequence shown here is derived from an EMBL/GenBank/DDBJ whole genome shotgun (WGS) entry which is preliminary data.</text>
</comment>
<proteinExistence type="predicted"/>
<dbReference type="Proteomes" id="UP000762676">
    <property type="component" value="Unassembled WGS sequence"/>
</dbReference>
<evidence type="ECO:0000313" key="3">
    <source>
        <dbReference type="Proteomes" id="UP000762676"/>
    </source>
</evidence>
<feature type="chain" id="PRO_5043450260" evidence="1">
    <location>
        <begin position="24"/>
        <end position="98"/>
    </location>
</feature>
<accession>A0AAV4IKC4</accession>
<keyword evidence="3" id="KW-1185">Reference proteome</keyword>
<keyword evidence="1" id="KW-0732">Signal</keyword>
<protein>
    <submittedName>
        <fullName evidence="2">Uncharacterized protein</fullName>
    </submittedName>
</protein>
<evidence type="ECO:0000256" key="1">
    <source>
        <dbReference type="SAM" id="SignalP"/>
    </source>
</evidence>
<organism evidence="2 3">
    <name type="scientific">Elysia marginata</name>
    <dbReference type="NCBI Taxonomy" id="1093978"/>
    <lineage>
        <taxon>Eukaryota</taxon>
        <taxon>Metazoa</taxon>
        <taxon>Spiralia</taxon>
        <taxon>Lophotrochozoa</taxon>
        <taxon>Mollusca</taxon>
        <taxon>Gastropoda</taxon>
        <taxon>Heterobranchia</taxon>
        <taxon>Euthyneura</taxon>
        <taxon>Panpulmonata</taxon>
        <taxon>Sacoglossa</taxon>
        <taxon>Placobranchoidea</taxon>
        <taxon>Plakobranchidae</taxon>
        <taxon>Elysia</taxon>
    </lineage>
</organism>
<name>A0AAV4IKC4_9GAST</name>